<keyword evidence="12" id="KW-1185">Reference proteome</keyword>
<feature type="transmembrane region" description="Helical" evidence="10">
    <location>
        <begin position="49"/>
        <end position="74"/>
    </location>
</feature>
<keyword evidence="5" id="KW-1003">Cell membrane</keyword>
<evidence type="ECO:0000256" key="7">
    <source>
        <dbReference type="ARBA" id="ARBA00022989"/>
    </source>
</evidence>
<dbReference type="GO" id="GO:0046677">
    <property type="term" value="P:response to antibiotic"/>
    <property type="evidence" value="ECO:0007669"/>
    <property type="project" value="UniProtKB-KW"/>
</dbReference>
<protein>
    <recommendedName>
        <fullName evidence="3">Multidrug export protein MepA</fullName>
    </recommendedName>
</protein>
<dbReference type="KEGG" id="vpy:HZI73_04420"/>
<dbReference type="PIRSF" id="PIRSF006603">
    <property type="entry name" value="DinF"/>
    <property type="match status" value="1"/>
</dbReference>
<dbReference type="InterPro" id="IPR051327">
    <property type="entry name" value="MATE_MepA_subfamily"/>
</dbReference>
<dbReference type="Proteomes" id="UP000683246">
    <property type="component" value="Chromosome"/>
</dbReference>
<keyword evidence="9" id="KW-0046">Antibiotic resistance</keyword>
<dbReference type="CDD" id="cd13143">
    <property type="entry name" value="MATE_MepA_like"/>
    <property type="match status" value="1"/>
</dbReference>
<name>A0A8J8SFF0_9FIRM</name>
<feature type="transmembrane region" description="Helical" evidence="10">
    <location>
        <begin position="95"/>
        <end position="117"/>
    </location>
</feature>
<comment type="similarity">
    <text evidence="2">Belongs to the multi antimicrobial extrusion (MATE) (TC 2.A.66.1) family. MepA subfamily.</text>
</comment>
<feature type="transmembrane region" description="Helical" evidence="10">
    <location>
        <begin position="389"/>
        <end position="408"/>
    </location>
</feature>
<evidence type="ECO:0000256" key="2">
    <source>
        <dbReference type="ARBA" id="ARBA00008417"/>
    </source>
</evidence>
<comment type="subcellular location">
    <subcellularLocation>
        <location evidence="1">Cell membrane</location>
        <topology evidence="1">Multi-pass membrane protein</topology>
    </subcellularLocation>
</comment>
<dbReference type="GO" id="GO:0042910">
    <property type="term" value="F:xenobiotic transmembrane transporter activity"/>
    <property type="evidence" value="ECO:0007669"/>
    <property type="project" value="InterPro"/>
</dbReference>
<evidence type="ECO:0000313" key="12">
    <source>
        <dbReference type="Proteomes" id="UP000683246"/>
    </source>
</evidence>
<feature type="transmembrane region" description="Helical" evidence="10">
    <location>
        <begin position="285"/>
        <end position="305"/>
    </location>
</feature>
<accession>A0A8J8SFF0</accession>
<dbReference type="AlphaFoldDB" id="A0A8J8SFF0"/>
<evidence type="ECO:0000256" key="1">
    <source>
        <dbReference type="ARBA" id="ARBA00004651"/>
    </source>
</evidence>
<feature type="transmembrane region" description="Helical" evidence="10">
    <location>
        <begin position="317"/>
        <end position="344"/>
    </location>
</feature>
<reference evidence="11" key="1">
    <citation type="submission" date="2020-07" db="EMBL/GenBank/DDBJ databases">
        <title>Vallitalea pronyensis genome.</title>
        <authorList>
            <person name="Postec A."/>
        </authorList>
    </citation>
    <scope>NUCLEOTIDE SEQUENCE</scope>
    <source>
        <strain evidence="11">FatNI3</strain>
    </source>
</reference>
<dbReference type="Pfam" id="PF01554">
    <property type="entry name" value="MatE"/>
    <property type="match status" value="2"/>
</dbReference>
<feature type="transmembrane region" description="Helical" evidence="10">
    <location>
        <begin position="12"/>
        <end position="37"/>
    </location>
</feature>
<dbReference type="GO" id="GO:0005886">
    <property type="term" value="C:plasma membrane"/>
    <property type="evidence" value="ECO:0007669"/>
    <property type="project" value="UniProtKB-SubCell"/>
</dbReference>
<dbReference type="GO" id="GO:0015297">
    <property type="term" value="F:antiporter activity"/>
    <property type="evidence" value="ECO:0007669"/>
    <property type="project" value="InterPro"/>
</dbReference>
<dbReference type="RefSeq" id="WP_212697051.1">
    <property type="nucleotide sequence ID" value="NZ_CP058649.1"/>
</dbReference>
<dbReference type="InterPro" id="IPR002528">
    <property type="entry name" value="MATE_fam"/>
</dbReference>
<evidence type="ECO:0000256" key="4">
    <source>
        <dbReference type="ARBA" id="ARBA00022448"/>
    </source>
</evidence>
<feature type="transmembrane region" description="Helical" evidence="10">
    <location>
        <begin position="256"/>
        <end position="279"/>
    </location>
</feature>
<feature type="transmembrane region" description="Helical" evidence="10">
    <location>
        <begin position="166"/>
        <end position="186"/>
    </location>
</feature>
<feature type="transmembrane region" description="Helical" evidence="10">
    <location>
        <begin position="192"/>
        <end position="216"/>
    </location>
</feature>
<keyword evidence="7 10" id="KW-1133">Transmembrane helix</keyword>
<evidence type="ECO:0000256" key="10">
    <source>
        <dbReference type="SAM" id="Phobius"/>
    </source>
</evidence>
<feature type="transmembrane region" description="Helical" evidence="10">
    <location>
        <begin position="137"/>
        <end position="154"/>
    </location>
</feature>
<keyword evidence="8 10" id="KW-0472">Membrane</keyword>
<evidence type="ECO:0000256" key="8">
    <source>
        <dbReference type="ARBA" id="ARBA00023136"/>
    </source>
</evidence>
<sequence length="451" mass="49621">MNKSDNPLSQDFTLLSLLRFAFPSIVMMIFMGLYTIVDTIFVSRLVNTNALSAINIVCPVINIIIGLASMIATGGNAIVAKKMGANERKRANQDFTLLIIFGVLLGLLITILGVVFIDKIIWEFGSNKILYPYCKSYLLVILIFTPASILQVLFQNLIITAGKPMLGLILSVGAGVINIIFDYIFIVPFKMGITGSALGTGIGYVVPTVVGIIIFLRGKGTLKFVRPILDIGVLIESCCNGFSEMVSQMSTAMTTFLFNLIMMNLLGENGVAAITIIIYTQFMLTALYIGFSMGVAPIISYNYGAKNYQRLKKIFNNSMLFICIMSILVWLGSLFGGFLLIHIFSPQNTEVFNITNNGFSIFKYSFLLCGFNIFTSAMFTALSDGKISAIISFLRTFVFIAVGLSILPTMLNVLGVWIAVPFAELLTLIISVIFIMKYRSKCSNKINSCER</sequence>
<dbReference type="PANTHER" id="PTHR43823">
    <property type="entry name" value="SPORULATION PROTEIN YKVU"/>
    <property type="match status" value="1"/>
</dbReference>
<feature type="transmembrane region" description="Helical" evidence="10">
    <location>
        <begin position="364"/>
        <end position="382"/>
    </location>
</feature>
<evidence type="ECO:0000256" key="3">
    <source>
        <dbReference type="ARBA" id="ARBA00022106"/>
    </source>
</evidence>
<keyword evidence="4" id="KW-0813">Transport</keyword>
<evidence type="ECO:0000313" key="11">
    <source>
        <dbReference type="EMBL" id="QUI21580.1"/>
    </source>
</evidence>
<keyword evidence="6 10" id="KW-0812">Transmembrane</keyword>
<organism evidence="11 12">
    <name type="scientific">Vallitalea pronyensis</name>
    <dbReference type="NCBI Taxonomy" id="1348613"/>
    <lineage>
        <taxon>Bacteria</taxon>
        <taxon>Bacillati</taxon>
        <taxon>Bacillota</taxon>
        <taxon>Clostridia</taxon>
        <taxon>Lachnospirales</taxon>
        <taxon>Vallitaleaceae</taxon>
        <taxon>Vallitalea</taxon>
    </lineage>
</organism>
<gene>
    <name evidence="11" type="ORF">HZI73_04420</name>
</gene>
<proteinExistence type="inferred from homology"/>
<evidence type="ECO:0000256" key="9">
    <source>
        <dbReference type="ARBA" id="ARBA00023251"/>
    </source>
</evidence>
<dbReference type="InterPro" id="IPR048279">
    <property type="entry name" value="MdtK-like"/>
</dbReference>
<evidence type="ECO:0000256" key="6">
    <source>
        <dbReference type="ARBA" id="ARBA00022692"/>
    </source>
</evidence>
<evidence type="ECO:0000256" key="5">
    <source>
        <dbReference type="ARBA" id="ARBA00022475"/>
    </source>
</evidence>
<dbReference type="PANTHER" id="PTHR43823:SF3">
    <property type="entry name" value="MULTIDRUG EXPORT PROTEIN MEPA"/>
    <property type="match status" value="1"/>
</dbReference>
<feature type="transmembrane region" description="Helical" evidence="10">
    <location>
        <begin position="414"/>
        <end position="436"/>
    </location>
</feature>
<dbReference type="EMBL" id="CP058649">
    <property type="protein sequence ID" value="QUI21580.1"/>
    <property type="molecule type" value="Genomic_DNA"/>
</dbReference>
<dbReference type="InterPro" id="IPR045070">
    <property type="entry name" value="MATE_MepA-like"/>
</dbReference>